<keyword evidence="7 12" id="KW-0220">Diaminopimelate biosynthesis</keyword>
<dbReference type="InterPro" id="IPR013785">
    <property type="entry name" value="Aldolase_TIM"/>
</dbReference>
<evidence type="ECO:0000313" key="16">
    <source>
        <dbReference type="EMBL" id="RVU54455.1"/>
    </source>
</evidence>
<dbReference type="InterPro" id="IPR005263">
    <property type="entry name" value="DapA"/>
</dbReference>
<comment type="function">
    <text evidence="1 12">Catalyzes the condensation of (S)-aspartate-beta-semialdehyde [(S)-ASA] and pyruvate to 4-hydroxy-tetrahydrodipicolinate (HTPA).</text>
</comment>
<dbReference type="PANTHER" id="PTHR12128:SF66">
    <property type="entry name" value="4-HYDROXY-2-OXOGLUTARATE ALDOLASE, MITOCHONDRIAL"/>
    <property type="match status" value="1"/>
</dbReference>
<keyword evidence="9 12" id="KW-0456">Lyase</keyword>
<name>A0A437S5Z8_9FIRM</name>
<feature type="active site" description="Schiff-base intermediate with substrate" evidence="12 14">
    <location>
        <position position="163"/>
    </location>
</feature>
<evidence type="ECO:0000256" key="13">
    <source>
        <dbReference type="PIRNR" id="PIRNR001365"/>
    </source>
</evidence>
<evidence type="ECO:0000313" key="17">
    <source>
        <dbReference type="Proteomes" id="UP000288812"/>
    </source>
</evidence>
<keyword evidence="6 12" id="KW-0028">Amino-acid biosynthesis</keyword>
<evidence type="ECO:0000256" key="15">
    <source>
        <dbReference type="PIRSR" id="PIRSR001365-2"/>
    </source>
</evidence>
<comment type="pathway">
    <text evidence="2 12">Amino-acid biosynthesis; L-lysine biosynthesis via DAP pathway; (S)-tetrahydrodipicolinate from L-aspartate: step 3/4.</text>
</comment>
<protein>
    <recommendedName>
        <fullName evidence="4 12">4-hydroxy-tetrahydrodipicolinate synthase</fullName>
        <shortName evidence="12">HTPA synthase</shortName>
        <ecNumber evidence="4 12">4.3.3.7</ecNumber>
    </recommendedName>
</protein>
<evidence type="ECO:0000256" key="7">
    <source>
        <dbReference type="ARBA" id="ARBA00022915"/>
    </source>
</evidence>
<keyword evidence="17" id="KW-1185">Reference proteome</keyword>
<dbReference type="EC" id="4.3.3.7" evidence="4 12"/>
<dbReference type="RefSeq" id="WP_127724837.1">
    <property type="nucleotide sequence ID" value="NZ_RLIH01000010.1"/>
</dbReference>
<dbReference type="NCBIfam" id="TIGR00674">
    <property type="entry name" value="dapA"/>
    <property type="match status" value="1"/>
</dbReference>
<dbReference type="SMART" id="SM01130">
    <property type="entry name" value="DHDPS"/>
    <property type="match status" value="1"/>
</dbReference>
<evidence type="ECO:0000256" key="8">
    <source>
        <dbReference type="ARBA" id="ARBA00023154"/>
    </source>
</evidence>
<dbReference type="CDD" id="cd00950">
    <property type="entry name" value="DHDPS"/>
    <property type="match status" value="1"/>
</dbReference>
<evidence type="ECO:0000256" key="4">
    <source>
        <dbReference type="ARBA" id="ARBA00012086"/>
    </source>
</evidence>
<evidence type="ECO:0000256" key="5">
    <source>
        <dbReference type="ARBA" id="ARBA00022490"/>
    </source>
</evidence>
<feature type="binding site" evidence="12 15">
    <location>
        <position position="205"/>
    </location>
    <ligand>
        <name>pyruvate</name>
        <dbReference type="ChEBI" id="CHEBI:15361"/>
    </ligand>
</feature>
<dbReference type="PIRSF" id="PIRSF001365">
    <property type="entry name" value="DHDPS"/>
    <property type="match status" value="1"/>
</dbReference>
<feature type="binding site" evidence="12 15">
    <location>
        <position position="47"/>
    </location>
    <ligand>
        <name>pyruvate</name>
        <dbReference type="ChEBI" id="CHEBI:15361"/>
    </ligand>
</feature>
<comment type="similarity">
    <text evidence="3 12 13">Belongs to the DapA family.</text>
</comment>
<dbReference type="InterPro" id="IPR020624">
    <property type="entry name" value="Schiff_base-form_aldolases_CS"/>
</dbReference>
<comment type="caution">
    <text evidence="16">The sequence shown here is derived from an EMBL/GenBank/DDBJ whole genome shotgun (WGS) entry which is preliminary data.</text>
</comment>
<comment type="subcellular location">
    <subcellularLocation>
        <location evidence="12">Cytoplasm</location>
    </subcellularLocation>
</comment>
<dbReference type="Gene3D" id="3.20.20.70">
    <property type="entry name" value="Aldolase class I"/>
    <property type="match status" value="1"/>
</dbReference>
<evidence type="ECO:0000256" key="2">
    <source>
        <dbReference type="ARBA" id="ARBA00005120"/>
    </source>
</evidence>
<comment type="caution">
    <text evidence="12">Was originally thought to be a dihydrodipicolinate synthase (DHDPS), catalyzing the condensation of (S)-aspartate-beta-semialdehyde [(S)-ASA] and pyruvate to dihydrodipicolinate (DHDP). However, it was shown in E.coli that the product of the enzymatic reaction is not dihydrodipicolinate but in fact (4S)-4-hydroxy-2,3,4,5-tetrahydro-(2S)-dipicolinic acid (HTPA), and that the consecutive dehydration reaction leading to DHDP is not spontaneous but catalyzed by DapB.</text>
</comment>
<evidence type="ECO:0000256" key="14">
    <source>
        <dbReference type="PIRSR" id="PIRSR001365-1"/>
    </source>
</evidence>
<accession>A0A437S5Z8</accession>
<evidence type="ECO:0000256" key="1">
    <source>
        <dbReference type="ARBA" id="ARBA00003294"/>
    </source>
</evidence>
<dbReference type="GO" id="GO:0009089">
    <property type="term" value="P:lysine biosynthetic process via diaminopimelate"/>
    <property type="evidence" value="ECO:0007669"/>
    <property type="project" value="UniProtKB-UniRule"/>
</dbReference>
<dbReference type="Proteomes" id="UP000288812">
    <property type="component" value="Unassembled WGS sequence"/>
</dbReference>
<evidence type="ECO:0000256" key="6">
    <source>
        <dbReference type="ARBA" id="ARBA00022605"/>
    </source>
</evidence>
<sequence>MAIFKGSGVALVTPFKENGDIDFKKLEELLEFHVKSGTDAIVITGTTGEASTLNDEEHLEAIKCAVDVIDKRIPVIAGTGSNDTRHGINLSVEAQKSGADALLQVTPYYNKTSQKGLEEHFLAIANSVDIPILLYDVPGRTNMPIAPSTLKNLSEHKNIVGIKDATGNLGHTIEIRRVCGEDFEIYSGNDDVVVPLLSAGGLGVISVSANIIPKETSEMVHLFLEGKIKESLEIQVKYKRFIDALFVEPNPIPVKAAMNILGFEVGGLRLPLFEASDSTKELLKDTMREVGLL</sequence>
<feature type="site" description="Part of a proton relay during catalysis" evidence="12">
    <location>
        <position position="109"/>
    </location>
</feature>
<evidence type="ECO:0000256" key="10">
    <source>
        <dbReference type="ARBA" id="ARBA00023270"/>
    </source>
</evidence>
<dbReference type="Pfam" id="PF00701">
    <property type="entry name" value="DHDPS"/>
    <property type="match status" value="1"/>
</dbReference>
<gene>
    <name evidence="12" type="primary">dapA</name>
    <name evidence="16" type="ORF">EF514_07645</name>
</gene>
<dbReference type="OrthoDB" id="9782828at2"/>
<feature type="active site" description="Proton donor/acceptor" evidence="12 14">
    <location>
        <position position="135"/>
    </location>
</feature>
<comment type="subunit">
    <text evidence="12">Homotetramer; dimer of dimers.</text>
</comment>
<comment type="catalytic activity">
    <reaction evidence="11 12">
        <text>L-aspartate 4-semialdehyde + pyruvate = (2S,4S)-4-hydroxy-2,3,4,5-tetrahydrodipicolinate + H2O + H(+)</text>
        <dbReference type="Rhea" id="RHEA:34171"/>
        <dbReference type="ChEBI" id="CHEBI:15361"/>
        <dbReference type="ChEBI" id="CHEBI:15377"/>
        <dbReference type="ChEBI" id="CHEBI:15378"/>
        <dbReference type="ChEBI" id="CHEBI:67139"/>
        <dbReference type="ChEBI" id="CHEBI:537519"/>
        <dbReference type="EC" id="4.3.3.7"/>
    </reaction>
</comment>
<dbReference type="InterPro" id="IPR002220">
    <property type="entry name" value="DapA-like"/>
</dbReference>
<dbReference type="UniPathway" id="UPA00034">
    <property type="reaction ID" value="UER00017"/>
</dbReference>
<dbReference type="PROSITE" id="PS00665">
    <property type="entry name" value="DHDPS_1"/>
    <property type="match status" value="1"/>
</dbReference>
<dbReference type="PROSITE" id="PS00666">
    <property type="entry name" value="DHDPS_2"/>
    <property type="match status" value="1"/>
</dbReference>
<dbReference type="PANTHER" id="PTHR12128">
    <property type="entry name" value="DIHYDRODIPICOLINATE SYNTHASE"/>
    <property type="match status" value="1"/>
</dbReference>
<feature type="site" description="Part of a proton relay during catalysis" evidence="12">
    <location>
        <position position="46"/>
    </location>
</feature>
<dbReference type="HAMAP" id="MF_00418">
    <property type="entry name" value="DapA"/>
    <property type="match status" value="1"/>
</dbReference>
<evidence type="ECO:0000256" key="12">
    <source>
        <dbReference type="HAMAP-Rule" id="MF_00418"/>
    </source>
</evidence>
<dbReference type="SUPFAM" id="SSF51569">
    <property type="entry name" value="Aldolase"/>
    <property type="match status" value="1"/>
</dbReference>
<proteinExistence type="inferred from homology"/>
<dbReference type="InterPro" id="IPR020625">
    <property type="entry name" value="Schiff_base-form_aldolases_AS"/>
</dbReference>
<dbReference type="GO" id="GO:0008840">
    <property type="term" value="F:4-hydroxy-tetrahydrodipicolinate synthase activity"/>
    <property type="evidence" value="ECO:0007669"/>
    <property type="project" value="UniProtKB-UniRule"/>
</dbReference>
<dbReference type="PRINTS" id="PR00146">
    <property type="entry name" value="DHPICSNTHASE"/>
</dbReference>
<organism evidence="16 17">
    <name type="scientific">Anaerosphaera multitolerans</name>
    <dbReference type="NCBI Taxonomy" id="2487351"/>
    <lineage>
        <taxon>Bacteria</taxon>
        <taxon>Bacillati</taxon>
        <taxon>Bacillota</taxon>
        <taxon>Tissierellia</taxon>
        <taxon>Tissierellales</taxon>
        <taxon>Peptoniphilaceae</taxon>
        <taxon>Anaerosphaera</taxon>
    </lineage>
</organism>
<evidence type="ECO:0000256" key="11">
    <source>
        <dbReference type="ARBA" id="ARBA00047836"/>
    </source>
</evidence>
<evidence type="ECO:0000256" key="9">
    <source>
        <dbReference type="ARBA" id="ARBA00023239"/>
    </source>
</evidence>
<dbReference type="AlphaFoldDB" id="A0A437S5Z8"/>
<dbReference type="GO" id="GO:0005829">
    <property type="term" value="C:cytosol"/>
    <property type="evidence" value="ECO:0007669"/>
    <property type="project" value="TreeGrafter"/>
</dbReference>
<keyword evidence="10 12" id="KW-0704">Schiff base</keyword>
<evidence type="ECO:0000256" key="3">
    <source>
        <dbReference type="ARBA" id="ARBA00007592"/>
    </source>
</evidence>
<keyword evidence="5 12" id="KW-0963">Cytoplasm</keyword>
<reference evidence="16 17" key="1">
    <citation type="submission" date="2018-11" db="EMBL/GenBank/DDBJ databases">
        <title>Genome sequencing and assembly of Anaerosphaera sp. nov., GS7-6-2.</title>
        <authorList>
            <person name="Rettenmaier R."/>
            <person name="Liebl W."/>
            <person name="Zverlov V."/>
        </authorList>
    </citation>
    <scope>NUCLEOTIDE SEQUENCE [LARGE SCALE GENOMIC DNA]</scope>
    <source>
        <strain evidence="16 17">GS7-6-2</strain>
    </source>
</reference>
<dbReference type="EMBL" id="RLIH01000010">
    <property type="protein sequence ID" value="RVU54455.1"/>
    <property type="molecule type" value="Genomic_DNA"/>
</dbReference>
<keyword evidence="8 12" id="KW-0457">Lysine biosynthesis</keyword>
<dbReference type="GO" id="GO:0019877">
    <property type="term" value="P:diaminopimelate biosynthetic process"/>
    <property type="evidence" value="ECO:0007669"/>
    <property type="project" value="UniProtKB-UniRule"/>
</dbReference>